<keyword evidence="2" id="KW-0732">Signal</keyword>
<proteinExistence type="predicted"/>
<feature type="chain" id="PRO_5007293781" description="Secreted protein" evidence="2">
    <location>
        <begin position="17"/>
        <end position="84"/>
    </location>
</feature>
<dbReference type="Proteomes" id="UP000070501">
    <property type="component" value="Unassembled WGS sequence"/>
</dbReference>
<feature type="compositionally biased region" description="Basic residues" evidence="1">
    <location>
        <begin position="30"/>
        <end position="39"/>
    </location>
</feature>
<reference evidence="4" key="1">
    <citation type="submission" date="2016-02" db="EMBL/GenBank/DDBJ databases">
        <title>Draft genome sequence of Microdochium bolleyi, a fungal endophyte of beachgrass.</title>
        <authorList>
            <consortium name="DOE Joint Genome Institute"/>
            <person name="David A.S."/>
            <person name="May G."/>
            <person name="Haridas S."/>
            <person name="Lim J."/>
            <person name="Wang M."/>
            <person name="Labutti K."/>
            <person name="Lipzen A."/>
            <person name="Barry K."/>
            <person name="Grigoriev I.V."/>
        </authorList>
    </citation>
    <scope>NUCLEOTIDE SEQUENCE [LARGE SCALE GENOMIC DNA]</scope>
    <source>
        <strain evidence="4">J235TASD1</strain>
    </source>
</reference>
<evidence type="ECO:0000313" key="4">
    <source>
        <dbReference type="Proteomes" id="UP000070501"/>
    </source>
</evidence>
<feature type="non-terminal residue" evidence="3">
    <location>
        <position position="84"/>
    </location>
</feature>
<gene>
    <name evidence="3" type="ORF">Micbo1qcDRAFT_155343</name>
</gene>
<sequence>MCICVCVCVCVCVAFSDPLFLSLSPWRPGGRVKGRHQQHHTPTLIRQQQAESASLPFGPGGSGSGSLWTASAPGRRQPRRLFSL</sequence>
<accession>A0A136JHU6</accession>
<evidence type="ECO:0000256" key="2">
    <source>
        <dbReference type="SAM" id="SignalP"/>
    </source>
</evidence>
<organism evidence="3 4">
    <name type="scientific">Microdochium bolleyi</name>
    <dbReference type="NCBI Taxonomy" id="196109"/>
    <lineage>
        <taxon>Eukaryota</taxon>
        <taxon>Fungi</taxon>
        <taxon>Dikarya</taxon>
        <taxon>Ascomycota</taxon>
        <taxon>Pezizomycotina</taxon>
        <taxon>Sordariomycetes</taxon>
        <taxon>Xylariomycetidae</taxon>
        <taxon>Xylariales</taxon>
        <taxon>Microdochiaceae</taxon>
        <taxon>Microdochium</taxon>
    </lineage>
</organism>
<dbReference type="AlphaFoldDB" id="A0A136JHU6"/>
<dbReference type="EMBL" id="KQ964245">
    <property type="protein sequence ID" value="KXJ96727.1"/>
    <property type="molecule type" value="Genomic_DNA"/>
</dbReference>
<keyword evidence="4" id="KW-1185">Reference proteome</keyword>
<feature type="region of interest" description="Disordered" evidence="1">
    <location>
        <begin position="30"/>
        <end position="84"/>
    </location>
</feature>
<name>A0A136JHU6_9PEZI</name>
<dbReference type="InParanoid" id="A0A136JHU6"/>
<feature type="signal peptide" evidence="2">
    <location>
        <begin position="1"/>
        <end position="16"/>
    </location>
</feature>
<evidence type="ECO:0000256" key="1">
    <source>
        <dbReference type="SAM" id="MobiDB-lite"/>
    </source>
</evidence>
<feature type="compositionally biased region" description="Polar residues" evidence="1">
    <location>
        <begin position="40"/>
        <end position="51"/>
    </location>
</feature>
<evidence type="ECO:0000313" key="3">
    <source>
        <dbReference type="EMBL" id="KXJ96727.1"/>
    </source>
</evidence>
<protein>
    <recommendedName>
        <fullName evidence="5">Secreted protein</fullName>
    </recommendedName>
</protein>
<evidence type="ECO:0008006" key="5">
    <source>
        <dbReference type="Google" id="ProtNLM"/>
    </source>
</evidence>